<dbReference type="EMBL" id="CACSIO010000025">
    <property type="protein sequence ID" value="CAA0117716.1"/>
    <property type="molecule type" value="Genomic_DNA"/>
</dbReference>
<dbReference type="OrthoDB" id="5877525at2"/>
<proteinExistence type="predicted"/>
<dbReference type="Proteomes" id="UP000441399">
    <property type="component" value="Unassembled WGS sequence"/>
</dbReference>
<protein>
    <submittedName>
        <fullName evidence="2">Uncharacterized protein</fullName>
    </submittedName>
</protein>
<evidence type="ECO:0000313" key="2">
    <source>
        <dbReference type="EMBL" id="CAA0118020.1"/>
    </source>
</evidence>
<organism evidence="2 3">
    <name type="scientific">BD1-7 clade bacterium</name>
    <dbReference type="NCBI Taxonomy" id="2029982"/>
    <lineage>
        <taxon>Bacteria</taxon>
        <taxon>Pseudomonadati</taxon>
        <taxon>Pseudomonadota</taxon>
        <taxon>Gammaproteobacteria</taxon>
        <taxon>Cellvibrionales</taxon>
        <taxon>Spongiibacteraceae</taxon>
        <taxon>BD1-7 clade</taxon>
    </lineage>
</organism>
<evidence type="ECO:0000313" key="1">
    <source>
        <dbReference type="EMBL" id="CAA0117716.1"/>
    </source>
</evidence>
<sequence length="105" mass="12118">MTESDWKIFKNIRDGAIELFCQNALAEFKEIIDSAGSTNHDRYLVNYKVVNNKNKEMAMLFDGFSRSKASMQLMLIRKEGLADESLLTQLSDGFRAETDPSKFRW</sequence>
<evidence type="ECO:0000313" key="3">
    <source>
        <dbReference type="Proteomes" id="UP000441399"/>
    </source>
</evidence>
<reference evidence="2 3" key="1">
    <citation type="submission" date="2019-11" db="EMBL/GenBank/DDBJ databases">
        <authorList>
            <person name="Holert J."/>
        </authorList>
    </citation>
    <scope>NUCLEOTIDE SEQUENCE [LARGE SCALE GENOMIC DNA]</scope>
    <source>
        <strain evidence="2">SB11_3</strain>
    </source>
</reference>
<name>A0A5S9QJS8_9GAMM</name>
<keyword evidence="3" id="KW-1185">Reference proteome</keyword>
<gene>
    <name evidence="1" type="ORF">OPDIPICF_04795</name>
    <name evidence="2" type="ORF">OPDIPICF_04819</name>
</gene>
<dbReference type="AlphaFoldDB" id="A0A5S9QJS8"/>
<accession>A0A5S9QJS8</accession>
<dbReference type="EMBL" id="CACSIO010000030">
    <property type="protein sequence ID" value="CAA0118020.1"/>
    <property type="molecule type" value="Genomic_DNA"/>
</dbReference>